<organism evidence="1 2">
    <name type="scientific">Homarus americanus</name>
    <name type="common">American lobster</name>
    <dbReference type="NCBI Taxonomy" id="6706"/>
    <lineage>
        <taxon>Eukaryota</taxon>
        <taxon>Metazoa</taxon>
        <taxon>Ecdysozoa</taxon>
        <taxon>Arthropoda</taxon>
        <taxon>Crustacea</taxon>
        <taxon>Multicrustacea</taxon>
        <taxon>Malacostraca</taxon>
        <taxon>Eumalacostraca</taxon>
        <taxon>Eucarida</taxon>
        <taxon>Decapoda</taxon>
        <taxon>Pleocyemata</taxon>
        <taxon>Astacidea</taxon>
        <taxon>Nephropoidea</taxon>
        <taxon>Nephropidae</taxon>
        <taxon>Homarus</taxon>
    </lineage>
</organism>
<proteinExistence type="predicted"/>
<evidence type="ECO:0000313" key="2">
    <source>
        <dbReference type="Proteomes" id="UP000747542"/>
    </source>
</evidence>
<comment type="caution">
    <text evidence="1">The sequence shown here is derived from an EMBL/GenBank/DDBJ whole genome shotgun (WGS) entry which is preliminary data.</text>
</comment>
<dbReference type="EMBL" id="JAHLQT010046319">
    <property type="protein sequence ID" value="KAG7153623.1"/>
    <property type="molecule type" value="Genomic_DNA"/>
</dbReference>
<sequence length="96" mass="10145">MVEAATAGHFVTKDSLDSLLNCMFEEMASSSIEVMGVGGGEVKVMLMDDSAADDDEGQMHTIITASNAQGQMISAVEPQPASSQDEVQYVFHVTSS</sequence>
<keyword evidence="2" id="KW-1185">Reference proteome</keyword>
<dbReference type="AlphaFoldDB" id="A0A8J5MJC8"/>
<gene>
    <name evidence="1" type="ORF">Hamer_G009271</name>
</gene>
<reference evidence="1" key="1">
    <citation type="journal article" date="2021" name="Sci. Adv.">
        <title>The American lobster genome reveals insights on longevity, neural, and immune adaptations.</title>
        <authorList>
            <person name="Polinski J.M."/>
            <person name="Zimin A.V."/>
            <person name="Clark K.F."/>
            <person name="Kohn A.B."/>
            <person name="Sadowski N."/>
            <person name="Timp W."/>
            <person name="Ptitsyn A."/>
            <person name="Khanna P."/>
            <person name="Romanova D.Y."/>
            <person name="Williams P."/>
            <person name="Greenwood S.J."/>
            <person name="Moroz L.L."/>
            <person name="Walt D.R."/>
            <person name="Bodnar A.G."/>
        </authorList>
    </citation>
    <scope>NUCLEOTIDE SEQUENCE</scope>
    <source>
        <strain evidence="1">GMGI-L3</strain>
    </source>
</reference>
<name>A0A8J5MJC8_HOMAM</name>
<accession>A0A8J5MJC8</accession>
<evidence type="ECO:0000313" key="1">
    <source>
        <dbReference type="EMBL" id="KAG7153623.1"/>
    </source>
</evidence>
<dbReference type="Proteomes" id="UP000747542">
    <property type="component" value="Unassembled WGS sequence"/>
</dbReference>
<protein>
    <submittedName>
        <fullName evidence="1">Uncharacterized protein</fullName>
    </submittedName>
</protein>